<dbReference type="InterPro" id="IPR044893">
    <property type="entry name" value="RNA_pol_Rpb1_clamp_domain"/>
</dbReference>
<keyword evidence="8" id="KW-0804">Transcription</keyword>
<dbReference type="Pfam" id="PF04998">
    <property type="entry name" value="RNA_pol_Rpb1_5"/>
    <property type="match status" value="1"/>
</dbReference>
<proteinExistence type="predicted"/>
<dbReference type="OMA" id="CCSPFRG"/>
<evidence type="ECO:0000256" key="4">
    <source>
        <dbReference type="ARBA" id="ARBA00022695"/>
    </source>
</evidence>
<dbReference type="GO" id="GO:0003899">
    <property type="term" value="F:DNA-directed RNA polymerase activity"/>
    <property type="evidence" value="ECO:0007669"/>
    <property type="project" value="UniProtKB-EC"/>
</dbReference>
<dbReference type="PANTHER" id="PTHR19376">
    <property type="entry name" value="DNA-DIRECTED RNA POLYMERASE"/>
    <property type="match status" value="1"/>
</dbReference>
<dbReference type="SUPFAM" id="SSF64484">
    <property type="entry name" value="beta and beta-prime subunits of DNA dependent RNA-polymerase"/>
    <property type="match status" value="1"/>
</dbReference>
<dbReference type="GO" id="GO:0000428">
    <property type="term" value="C:DNA-directed RNA polymerase complex"/>
    <property type="evidence" value="ECO:0007669"/>
    <property type="project" value="UniProtKB-KW"/>
</dbReference>
<evidence type="ECO:0000256" key="3">
    <source>
        <dbReference type="ARBA" id="ARBA00022679"/>
    </source>
</evidence>
<dbReference type="InterPro" id="IPR042102">
    <property type="entry name" value="RNA_pol_Rpb1_3_sf"/>
</dbReference>
<dbReference type="EMBL" id="AWWV01010397">
    <property type="protein sequence ID" value="OMO79420.1"/>
    <property type="molecule type" value="Genomic_DNA"/>
</dbReference>
<sequence>MTSMENDLHEEQLAPAAIVTGIKFNVSNDTDNEKMSVMEIATPSEVSDPKLGFPNLSNSCTTCGAKDLKHCEGHFGVIKFPVTIIHPYYLSEVVQVLNKICPGCKSDRKDLWSKVRELSRYPEYINARDANIVQKSAIIVEVNENALMKGHKRGKLALPADYWDFIPKDQEQEEGVITRPNRRVLSHRQVCQLLNDVDLENYKLSKETIFLNCFPVTPNCHRVTEIMHASHNGQRLIFLHLEKPSTEEPALLLAQKRNRDTVSTMSGLRYMKDVILGKRNDHCFRMVLTGNPNLKLSEIGIPCHIAERLQVAEQLNRWNEERLKTCCHWRLIEKGEIYIRRAGSLVRIRHNEKLQLGDTIYRPLVDGDTVLINRPPSIHQHSLIALSVKVLPVSFVVSINPLICSPFRGDFDGDCLHGYVPQSISTRVELNELVSLNSQLINGQSGRNLLSLSHDSLTAAYLVKEDGALLNLFDIQQLQMFCRNDLPLPAIIKAPPLSSSGWTGKQLLSMLLPPDFDYEFAPNDVVICDGELMSSSEGSAWLRDADGNLFQSLIKHDQGKVLDFLYAAQEVLCEWLSMRGLSVSLLDLCLSSESTSRKNMMDEIFCGLQEIEQTCNFKQLMVDSNHDFLVGDEETDSFMALDSERMSYEKQRSAALSQASVDSFKRVFRDIQNLLYKYADKENSLMTMCKAGSKGNLLKFVQHSMCLGLQHSLVPLSFRFPHQLSCAAWNNQKSHGLSQKIDDTVESAKNYIPYAVVESSFLTGLNPLECFAHSVTSRESSFSDNADLPGTLSRRLMFFMRDLCTAYDGTVRNAYGDQVIQFCYSTDKGTSNKSISDSSSLPDGIGGQPVGSLSACAISEAAYSALDQPVSLLETSPLLNLKRVLECGSKKSNADQTMSLFLSDKLGRRRHGFEYGALEVKNHLERVMFSDILSSVSINFFPQISSGNQFSPWVCHFHVCKDTMKRKRLKVKSIIDSLHMQCTTAKTVWKISLPDLQITSRACSLIDMTDDMFCITVTFVENTKSSHIELDLVRDIVIPILLEAVIKGFPEINKVDILWNDQLKVEKSHRSTPGELYLRVSVSGNFGITKLWGVLMNDCLPIMDMIDWTRSHPDNINQFCLAYGVDAGWKFFLNNLKSAISDTGKTILNEHLLLVANCLSATGEFVGLNSKGLRQQREHAYVSSPFMQACLSNPGATFVKAAKAKDREPDKLQGTIDALAWGRIPPIGTSGHFDIVYSMKDQKLTEPVQVYKLLRSAISSQKQDVQFKVPKALNYKSEKYDLPHPLGALGLAAASEELKKMESKIRSMCRERLTLNDILRLSNKLRDILHKYPIDHEVSDADWTTLMKALYFHPRRDEKIGPGASEIKVVNHPEYKNRCFSLIRTDGTAVDFSYRKCVIGALEIIDPRRAKSYKSRWFRSASS</sequence>
<gene>
    <name evidence="11" type="ORF">CCACVL1_13689</name>
</gene>
<organism evidence="11 12">
    <name type="scientific">Corchorus capsularis</name>
    <name type="common">Jute</name>
    <dbReference type="NCBI Taxonomy" id="210143"/>
    <lineage>
        <taxon>Eukaryota</taxon>
        <taxon>Viridiplantae</taxon>
        <taxon>Streptophyta</taxon>
        <taxon>Embryophyta</taxon>
        <taxon>Tracheophyta</taxon>
        <taxon>Spermatophyta</taxon>
        <taxon>Magnoliopsida</taxon>
        <taxon>eudicotyledons</taxon>
        <taxon>Gunneridae</taxon>
        <taxon>Pentapetalae</taxon>
        <taxon>rosids</taxon>
        <taxon>malvids</taxon>
        <taxon>Malvales</taxon>
        <taxon>Malvaceae</taxon>
        <taxon>Grewioideae</taxon>
        <taxon>Apeibeae</taxon>
        <taxon>Corchorus</taxon>
    </lineage>
</organism>
<dbReference type="Gene3D" id="4.10.860.120">
    <property type="entry name" value="RNA polymerase II, clamp domain"/>
    <property type="match status" value="1"/>
</dbReference>
<dbReference type="Gramene" id="OMO79420">
    <property type="protein sequence ID" value="OMO79420"/>
    <property type="gene ID" value="CCACVL1_13689"/>
</dbReference>
<dbReference type="Gene3D" id="3.30.1490.180">
    <property type="entry name" value="RNA polymerase ii"/>
    <property type="match status" value="1"/>
</dbReference>
<protein>
    <recommendedName>
        <fullName evidence="1">DNA-directed RNA polymerase</fullName>
        <ecNumber evidence="1">2.7.7.6</ecNumber>
    </recommendedName>
</protein>
<dbReference type="InterPro" id="IPR007081">
    <property type="entry name" value="RNA_pol_Rpb1_5"/>
</dbReference>
<dbReference type="Gene3D" id="6.20.50.80">
    <property type="match status" value="1"/>
</dbReference>
<evidence type="ECO:0000256" key="7">
    <source>
        <dbReference type="ARBA" id="ARBA00022842"/>
    </source>
</evidence>
<keyword evidence="7" id="KW-0460">Magnesium</keyword>
<dbReference type="InterPro" id="IPR006592">
    <property type="entry name" value="RNA_pol_N"/>
</dbReference>
<dbReference type="InterPro" id="IPR007066">
    <property type="entry name" value="RNA_pol_Rpb1_3"/>
</dbReference>
<evidence type="ECO:0000259" key="10">
    <source>
        <dbReference type="SMART" id="SM00663"/>
    </source>
</evidence>
<comment type="catalytic activity">
    <reaction evidence="9">
        <text>RNA(n) + a ribonucleoside 5'-triphosphate = RNA(n+1) + diphosphate</text>
        <dbReference type="Rhea" id="RHEA:21248"/>
        <dbReference type="Rhea" id="RHEA-COMP:14527"/>
        <dbReference type="Rhea" id="RHEA-COMP:17342"/>
        <dbReference type="ChEBI" id="CHEBI:33019"/>
        <dbReference type="ChEBI" id="CHEBI:61557"/>
        <dbReference type="ChEBI" id="CHEBI:140395"/>
        <dbReference type="EC" id="2.7.7.6"/>
    </reaction>
</comment>
<evidence type="ECO:0000313" key="11">
    <source>
        <dbReference type="EMBL" id="OMO79420.1"/>
    </source>
</evidence>
<evidence type="ECO:0000256" key="6">
    <source>
        <dbReference type="ARBA" id="ARBA00022833"/>
    </source>
</evidence>
<dbReference type="Pfam" id="PF05000">
    <property type="entry name" value="RNA_pol_Rpb1_4"/>
    <property type="match status" value="1"/>
</dbReference>
<dbReference type="CDD" id="cd10506">
    <property type="entry name" value="RNAP_IV_RPD1_N"/>
    <property type="match status" value="1"/>
</dbReference>
<evidence type="ECO:0000256" key="2">
    <source>
        <dbReference type="ARBA" id="ARBA00022478"/>
    </source>
</evidence>
<keyword evidence="6" id="KW-0862">Zinc</keyword>
<dbReference type="Pfam" id="PF11523">
    <property type="entry name" value="DUF3223"/>
    <property type="match status" value="1"/>
</dbReference>
<dbReference type="EC" id="2.7.7.6" evidence="1"/>
<name>A0A1R3IA28_COCAP</name>
<dbReference type="InterPro" id="IPR045867">
    <property type="entry name" value="DNA-dir_RpoC_beta_prime"/>
</dbReference>
<dbReference type="Gene3D" id="3.10.450.40">
    <property type="match status" value="1"/>
</dbReference>
<dbReference type="SMART" id="SM00663">
    <property type="entry name" value="RPOLA_N"/>
    <property type="match status" value="1"/>
</dbReference>
<dbReference type="OrthoDB" id="409625at2759"/>
<comment type="caution">
    <text evidence="11">The sequence shown here is derived from an EMBL/GenBank/DDBJ whole genome shotgun (WGS) entry which is preliminary data.</text>
</comment>
<dbReference type="InterPro" id="IPR040403">
    <property type="entry name" value="NRPD1_N"/>
</dbReference>
<keyword evidence="12" id="KW-1185">Reference proteome</keyword>
<dbReference type="GO" id="GO:0046872">
    <property type="term" value="F:metal ion binding"/>
    <property type="evidence" value="ECO:0007669"/>
    <property type="project" value="UniProtKB-KW"/>
</dbReference>
<evidence type="ECO:0000256" key="5">
    <source>
        <dbReference type="ARBA" id="ARBA00022723"/>
    </source>
</evidence>
<evidence type="ECO:0000256" key="9">
    <source>
        <dbReference type="ARBA" id="ARBA00048552"/>
    </source>
</evidence>
<dbReference type="GO" id="GO:0006351">
    <property type="term" value="P:DNA-templated transcription"/>
    <property type="evidence" value="ECO:0007669"/>
    <property type="project" value="InterPro"/>
</dbReference>
<keyword evidence="2" id="KW-0240">DNA-directed RNA polymerase</keyword>
<dbReference type="Gene3D" id="1.10.274.100">
    <property type="entry name" value="RNA polymerase Rpb1, domain 3"/>
    <property type="match status" value="1"/>
</dbReference>
<dbReference type="STRING" id="210143.A0A1R3IA28"/>
<dbReference type="Proteomes" id="UP000188268">
    <property type="component" value="Unassembled WGS sequence"/>
</dbReference>
<dbReference type="InterPro" id="IPR007083">
    <property type="entry name" value="RNA_pol_Rpb1_4"/>
</dbReference>
<evidence type="ECO:0000313" key="12">
    <source>
        <dbReference type="Proteomes" id="UP000188268"/>
    </source>
</evidence>
<keyword evidence="5" id="KW-0479">Metal-binding</keyword>
<evidence type="ECO:0000256" key="8">
    <source>
        <dbReference type="ARBA" id="ARBA00023163"/>
    </source>
</evidence>
<dbReference type="InterPro" id="IPR000722">
    <property type="entry name" value="RNA_pol_asu"/>
</dbReference>
<dbReference type="Gene3D" id="1.10.132.30">
    <property type="match status" value="1"/>
</dbReference>
<dbReference type="GO" id="GO:0003677">
    <property type="term" value="F:DNA binding"/>
    <property type="evidence" value="ECO:0007669"/>
    <property type="project" value="InterPro"/>
</dbReference>
<dbReference type="Pfam" id="PF00623">
    <property type="entry name" value="RNA_pol_Rpb1_2"/>
    <property type="match status" value="1"/>
</dbReference>
<dbReference type="Pfam" id="PF04983">
    <property type="entry name" value="RNA_pol_Rpb1_3"/>
    <property type="match status" value="1"/>
</dbReference>
<dbReference type="FunFam" id="1.10.274.100:FF:000010">
    <property type="entry name" value="DNA-directed RNA polymerase subunit"/>
    <property type="match status" value="1"/>
</dbReference>
<dbReference type="Gene3D" id="2.40.40.20">
    <property type="match status" value="1"/>
</dbReference>
<feature type="domain" description="RNA polymerase N-terminal" evidence="10">
    <location>
        <begin position="207"/>
        <end position="464"/>
    </location>
</feature>
<dbReference type="PANTHER" id="PTHR19376:SF36">
    <property type="entry name" value="DNA-DIRECTED RNA POLYMERASE IV SUBUNIT 1"/>
    <property type="match status" value="1"/>
</dbReference>
<keyword evidence="3" id="KW-0808">Transferase</keyword>
<dbReference type="InterPro" id="IPR038120">
    <property type="entry name" value="Rpb1_funnel_sf"/>
</dbReference>
<evidence type="ECO:0000256" key="1">
    <source>
        <dbReference type="ARBA" id="ARBA00012418"/>
    </source>
</evidence>
<keyword evidence="4" id="KW-0548">Nucleotidyltransferase</keyword>
<accession>A0A1R3IA28</accession>
<reference evidence="11 12" key="1">
    <citation type="submission" date="2013-09" db="EMBL/GenBank/DDBJ databases">
        <title>Corchorus capsularis genome sequencing.</title>
        <authorList>
            <person name="Alam M."/>
            <person name="Haque M.S."/>
            <person name="Islam M.S."/>
            <person name="Emdad E.M."/>
            <person name="Islam M.M."/>
            <person name="Ahmed B."/>
            <person name="Halim A."/>
            <person name="Hossen Q.M.M."/>
            <person name="Hossain M.Z."/>
            <person name="Ahmed R."/>
            <person name="Khan M.M."/>
            <person name="Islam R."/>
            <person name="Rashid M.M."/>
            <person name="Khan S.A."/>
            <person name="Rahman M.S."/>
            <person name="Alam M."/>
        </authorList>
    </citation>
    <scope>NUCLEOTIDE SEQUENCE [LARGE SCALE GENOMIC DNA]</scope>
    <source>
        <strain evidence="12">cv. CVL-1</strain>
        <tissue evidence="11">Whole seedling</tissue>
    </source>
</reference>